<dbReference type="EMBL" id="CP060096">
    <property type="protein sequence ID" value="QSZ26671.1"/>
    <property type="molecule type" value="Genomic_DNA"/>
</dbReference>
<reference evidence="15" key="1">
    <citation type="submission" date="2020-08" db="EMBL/GenBank/DDBJ databases">
        <title>Genomic insights into the carbon and energy metabolism of the first obligate autotrophic acetogenic bacterium Aceticella autotrophica gen. nov., sp. nov.</title>
        <authorList>
            <person name="Toshchakov S.V."/>
            <person name="Elcheninov A.G."/>
            <person name="Kublanov I.V."/>
            <person name="Frolov E.N."/>
            <person name="Lebedinsky A.V."/>
        </authorList>
    </citation>
    <scope>NUCLEOTIDE SEQUENCE</scope>
    <source>
        <strain evidence="15">3443-3Ac</strain>
    </source>
</reference>
<dbReference type="FunFam" id="3.40.50.150:FF:000022">
    <property type="entry name" value="Ribosomal RNA small subunit methyltransferase B"/>
    <property type="match status" value="1"/>
</dbReference>
<protein>
    <recommendedName>
        <fullName evidence="3">16S rRNA (cytosine(967)-C(5))-methyltransferase</fullName>
        <ecNumber evidence="3">2.1.1.176</ecNumber>
    </recommendedName>
    <alternativeName>
        <fullName evidence="10">16S rRNA m5C967 methyltransferase</fullName>
    </alternativeName>
    <alternativeName>
        <fullName evidence="11">rRNA (cytosine-C(5)-)-methyltransferase RsmB</fullName>
    </alternativeName>
</protein>
<evidence type="ECO:0000313" key="16">
    <source>
        <dbReference type="Proteomes" id="UP000671913"/>
    </source>
</evidence>
<keyword evidence="9 13" id="KW-0694">RNA-binding</keyword>
<evidence type="ECO:0000256" key="7">
    <source>
        <dbReference type="ARBA" id="ARBA00022679"/>
    </source>
</evidence>
<evidence type="ECO:0000313" key="15">
    <source>
        <dbReference type="EMBL" id="QSZ26671.1"/>
    </source>
</evidence>
<dbReference type="InterPro" id="IPR054728">
    <property type="entry name" value="RsmB-like_ferredoxin"/>
</dbReference>
<dbReference type="InterPro" id="IPR049560">
    <property type="entry name" value="MeTrfase_RsmB-F_NOP2_cat"/>
</dbReference>
<evidence type="ECO:0000256" key="10">
    <source>
        <dbReference type="ARBA" id="ARBA00030399"/>
    </source>
</evidence>
<keyword evidence="8 13" id="KW-0949">S-adenosyl-L-methionine</keyword>
<dbReference type="Gene3D" id="3.30.70.1170">
    <property type="entry name" value="Sun protein, domain 3"/>
    <property type="match status" value="1"/>
</dbReference>
<evidence type="ECO:0000256" key="5">
    <source>
        <dbReference type="ARBA" id="ARBA00022552"/>
    </source>
</evidence>
<dbReference type="Proteomes" id="UP000671913">
    <property type="component" value="Chromosome"/>
</dbReference>
<dbReference type="SUPFAM" id="SSF48013">
    <property type="entry name" value="NusB-like"/>
    <property type="match status" value="1"/>
</dbReference>
<feature type="binding site" evidence="13">
    <location>
        <position position="283"/>
    </location>
    <ligand>
        <name>S-adenosyl-L-methionine</name>
        <dbReference type="ChEBI" id="CHEBI:59789"/>
    </ligand>
</feature>
<dbReference type="PRINTS" id="PR02008">
    <property type="entry name" value="RCMTFAMILY"/>
</dbReference>
<dbReference type="Gene3D" id="3.40.50.150">
    <property type="entry name" value="Vaccinia Virus protein VP39"/>
    <property type="match status" value="1"/>
</dbReference>
<dbReference type="InterPro" id="IPR035926">
    <property type="entry name" value="NusB-like_sf"/>
</dbReference>
<organism evidence="15 16">
    <name type="scientific">Aceticella autotrophica</name>
    <dbReference type="NCBI Taxonomy" id="2755338"/>
    <lineage>
        <taxon>Bacteria</taxon>
        <taxon>Bacillati</taxon>
        <taxon>Bacillota</taxon>
        <taxon>Clostridia</taxon>
        <taxon>Thermoanaerobacterales</taxon>
        <taxon>Thermoanaerobacteraceae</taxon>
        <taxon>Aceticella</taxon>
    </lineage>
</organism>
<dbReference type="GO" id="GO:0003723">
    <property type="term" value="F:RNA binding"/>
    <property type="evidence" value="ECO:0007669"/>
    <property type="project" value="UniProtKB-UniRule"/>
</dbReference>
<evidence type="ECO:0000256" key="2">
    <source>
        <dbReference type="ARBA" id="ARBA00004496"/>
    </source>
</evidence>
<comment type="catalytic activity">
    <reaction evidence="12">
        <text>cytidine(967) in 16S rRNA + S-adenosyl-L-methionine = 5-methylcytidine(967) in 16S rRNA + S-adenosyl-L-homocysteine + H(+)</text>
        <dbReference type="Rhea" id="RHEA:42748"/>
        <dbReference type="Rhea" id="RHEA-COMP:10219"/>
        <dbReference type="Rhea" id="RHEA-COMP:10220"/>
        <dbReference type="ChEBI" id="CHEBI:15378"/>
        <dbReference type="ChEBI" id="CHEBI:57856"/>
        <dbReference type="ChEBI" id="CHEBI:59789"/>
        <dbReference type="ChEBI" id="CHEBI:74483"/>
        <dbReference type="ChEBI" id="CHEBI:82748"/>
        <dbReference type="EC" id="2.1.1.176"/>
    </reaction>
</comment>
<feature type="binding site" evidence="13">
    <location>
        <position position="328"/>
    </location>
    <ligand>
        <name>S-adenosyl-L-methionine</name>
        <dbReference type="ChEBI" id="CHEBI:59789"/>
    </ligand>
</feature>
<dbReference type="EC" id="2.1.1.176" evidence="3"/>
<dbReference type="GO" id="GO:0008649">
    <property type="term" value="F:rRNA methyltransferase activity"/>
    <property type="evidence" value="ECO:0007669"/>
    <property type="project" value="InterPro"/>
</dbReference>
<dbReference type="PANTHER" id="PTHR22807">
    <property type="entry name" value="NOP2 YEAST -RELATED NOL1/NOP2/FMU SUN DOMAIN-CONTAINING"/>
    <property type="match status" value="1"/>
</dbReference>
<dbReference type="InterPro" id="IPR023267">
    <property type="entry name" value="RCMT"/>
</dbReference>
<dbReference type="SUPFAM" id="SSF53335">
    <property type="entry name" value="S-adenosyl-L-methionine-dependent methyltransferases"/>
    <property type="match status" value="1"/>
</dbReference>
<dbReference type="InterPro" id="IPR029063">
    <property type="entry name" value="SAM-dependent_MTases_sf"/>
</dbReference>
<keyword evidence="5" id="KW-0698">rRNA processing</keyword>
<feature type="binding site" evidence="13">
    <location>
        <begin position="259"/>
        <end position="265"/>
    </location>
    <ligand>
        <name>S-adenosyl-L-methionine</name>
        <dbReference type="ChEBI" id="CHEBI:59789"/>
    </ligand>
</feature>
<evidence type="ECO:0000256" key="1">
    <source>
        <dbReference type="ARBA" id="ARBA00002724"/>
    </source>
</evidence>
<proteinExistence type="inferred from homology"/>
<dbReference type="Pfam" id="PF22458">
    <property type="entry name" value="RsmF-B_ferredox"/>
    <property type="match status" value="1"/>
</dbReference>
<dbReference type="AlphaFoldDB" id="A0A975AUF9"/>
<evidence type="ECO:0000256" key="12">
    <source>
        <dbReference type="ARBA" id="ARBA00047283"/>
    </source>
</evidence>
<keyword evidence="4" id="KW-0963">Cytoplasm</keyword>
<feature type="binding site" evidence="13">
    <location>
        <position position="310"/>
    </location>
    <ligand>
        <name>S-adenosyl-L-methionine</name>
        <dbReference type="ChEBI" id="CHEBI:59789"/>
    </ligand>
</feature>
<dbReference type="PROSITE" id="PS51686">
    <property type="entry name" value="SAM_MT_RSMB_NOP"/>
    <property type="match status" value="1"/>
</dbReference>
<dbReference type="Gene3D" id="1.10.940.10">
    <property type="entry name" value="NusB-like"/>
    <property type="match status" value="1"/>
</dbReference>
<comment type="subcellular location">
    <subcellularLocation>
        <location evidence="2">Cytoplasm</location>
    </subcellularLocation>
</comment>
<dbReference type="Pfam" id="PF01029">
    <property type="entry name" value="NusB"/>
    <property type="match status" value="1"/>
</dbReference>
<dbReference type="PANTHER" id="PTHR22807:SF53">
    <property type="entry name" value="RIBOSOMAL RNA SMALL SUBUNIT METHYLTRANSFERASE B-RELATED"/>
    <property type="match status" value="1"/>
</dbReference>
<dbReference type="InterPro" id="IPR004573">
    <property type="entry name" value="rRNA_ssu_MeTfrase_B"/>
</dbReference>
<gene>
    <name evidence="15" type="primary">rsmB</name>
    <name evidence="15" type="ORF">ACETAC_07090</name>
</gene>
<evidence type="ECO:0000256" key="13">
    <source>
        <dbReference type="PROSITE-ProRule" id="PRU01023"/>
    </source>
</evidence>
<feature type="domain" description="SAM-dependent MTase RsmB/NOP-type" evidence="14">
    <location>
        <begin position="170"/>
        <end position="444"/>
    </location>
</feature>
<evidence type="ECO:0000256" key="6">
    <source>
        <dbReference type="ARBA" id="ARBA00022603"/>
    </source>
</evidence>
<sequence>MNSREIAFNILYDIFDRKGYSNIVLNKHLKKVDISDIDKSLIKEIVFGTIERKYTIDYIISILAKNGLKKIENNVLIILEMSLYQLMYMDKIPEYAAINEGVSLSKKRMGLSASKFVNAILRNYLRQIKNINFPSKGTNLLTYLCINYSYPEWIVKRLLNNYDADTSEKILKSLNEKPELCCRLNTLKLKADTFKEILKQRGLIFKPGLYNNEAFYINLKNIENDELYKKGYLQVQDEAAMLVSKVLNPQPGDTIIDVCSAPGGKTTHIAQMMENIGTIYAFDVHMHKIDIINKNCKRLGIDIVKTFLYDSTKINKNFINLADKVLVDVPCTGIGIIRKKPDIKLKQYKPKDIELLNEIQLNILLSSSYYVKKNGFLVYSTCTIGKEENQLIIKKFLENNKNFRIIDINDFLPETLKNRENYFVQFIPYKHDIDGFFICKMQRLH</sequence>
<dbReference type="KEGG" id="aaut:ACETAC_07090"/>
<accession>A0A975AUF9</accession>
<dbReference type="Pfam" id="PF01189">
    <property type="entry name" value="Methyltr_RsmB-F"/>
    <property type="match status" value="1"/>
</dbReference>
<evidence type="ECO:0000256" key="8">
    <source>
        <dbReference type="ARBA" id="ARBA00022691"/>
    </source>
</evidence>
<keyword evidence="7 13" id="KW-0808">Transferase</keyword>
<dbReference type="GO" id="GO:0006355">
    <property type="term" value="P:regulation of DNA-templated transcription"/>
    <property type="evidence" value="ECO:0007669"/>
    <property type="project" value="InterPro"/>
</dbReference>
<dbReference type="NCBIfam" id="TIGR00563">
    <property type="entry name" value="rsmB"/>
    <property type="match status" value="1"/>
</dbReference>
<evidence type="ECO:0000256" key="11">
    <source>
        <dbReference type="ARBA" id="ARBA00031088"/>
    </source>
</evidence>
<comment type="similarity">
    <text evidence="13">Belongs to the class I-like SAM-binding methyltransferase superfamily. RsmB/NOP family.</text>
</comment>
<keyword evidence="6 13" id="KW-0489">Methyltransferase</keyword>
<feature type="active site" description="Nucleophile" evidence="13">
    <location>
        <position position="382"/>
    </location>
</feature>
<dbReference type="InterPro" id="IPR006027">
    <property type="entry name" value="NusB_RsmB_TIM44"/>
</dbReference>
<keyword evidence="16" id="KW-1185">Reference proteome</keyword>
<evidence type="ECO:0000256" key="3">
    <source>
        <dbReference type="ARBA" id="ARBA00012140"/>
    </source>
</evidence>
<name>A0A975AUF9_9THEO</name>
<evidence type="ECO:0000256" key="9">
    <source>
        <dbReference type="ARBA" id="ARBA00022884"/>
    </source>
</evidence>
<evidence type="ECO:0000259" key="14">
    <source>
        <dbReference type="PROSITE" id="PS51686"/>
    </source>
</evidence>
<dbReference type="GO" id="GO:0005737">
    <property type="term" value="C:cytoplasm"/>
    <property type="evidence" value="ECO:0007669"/>
    <property type="project" value="UniProtKB-SubCell"/>
</dbReference>
<dbReference type="NCBIfam" id="NF011494">
    <property type="entry name" value="PRK14902.1"/>
    <property type="match status" value="1"/>
</dbReference>
<dbReference type="FunFam" id="1.10.940.10:FF:000006">
    <property type="entry name" value="16S rRNA (Cytosine(967)-C(5))-methyltransferase RsmB"/>
    <property type="match status" value="1"/>
</dbReference>
<dbReference type="InterPro" id="IPR001678">
    <property type="entry name" value="MeTrfase_RsmB-F_NOP2_dom"/>
</dbReference>
<dbReference type="RefSeq" id="WP_284679350.1">
    <property type="nucleotide sequence ID" value="NZ_CP060096.1"/>
</dbReference>
<evidence type="ECO:0000256" key="4">
    <source>
        <dbReference type="ARBA" id="ARBA00022490"/>
    </source>
</evidence>
<comment type="function">
    <text evidence="1">Specifically methylates the cytosine at position 967 (m5C967) of 16S rRNA.</text>
</comment>